<dbReference type="AlphaFoldDB" id="A0AAV9ZEV9"/>
<name>A0AAV9ZEV9_9AGAR</name>
<evidence type="ECO:0000313" key="3">
    <source>
        <dbReference type="EMBL" id="KAK6980706.1"/>
    </source>
</evidence>
<dbReference type="EMBL" id="JAWWNJ010000157">
    <property type="protein sequence ID" value="KAK6980706.1"/>
    <property type="molecule type" value="Genomic_DNA"/>
</dbReference>
<evidence type="ECO:0000259" key="2">
    <source>
        <dbReference type="Pfam" id="PF10544"/>
    </source>
</evidence>
<organism evidence="3 4">
    <name type="scientific">Favolaschia claudopus</name>
    <dbReference type="NCBI Taxonomy" id="2862362"/>
    <lineage>
        <taxon>Eukaryota</taxon>
        <taxon>Fungi</taxon>
        <taxon>Dikarya</taxon>
        <taxon>Basidiomycota</taxon>
        <taxon>Agaricomycotina</taxon>
        <taxon>Agaricomycetes</taxon>
        <taxon>Agaricomycetidae</taxon>
        <taxon>Agaricales</taxon>
        <taxon>Marasmiineae</taxon>
        <taxon>Mycenaceae</taxon>
        <taxon>Favolaschia</taxon>
    </lineage>
</organism>
<protein>
    <recommendedName>
        <fullName evidence="2">Bacteriophage T5 Orf172 DNA-binding domain-containing protein</fullName>
    </recommendedName>
</protein>
<evidence type="ECO:0000256" key="1">
    <source>
        <dbReference type="SAM" id="MobiDB-lite"/>
    </source>
</evidence>
<keyword evidence="4" id="KW-1185">Reference proteome</keyword>
<feature type="region of interest" description="Disordered" evidence="1">
    <location>
        <begin position="1"/>
        <end position="21"/>
    </location>
</feature>
<dbReference type="Pfam" id="PF10544">
    <property type="entry name" value="T5orf172"/>
    <property type="match status" value="1"/>
</dbReference>
<reference evidence="3 4" key="1">
    <citation type="journal article" date="2024" name="J Genomics">
        <title>Draft genome sequencing and assembly of Favolaschia claudopus CIRM-BRFM 2984 isolated from oak limbs.</title>
        <authorList>
            <person name="Navarro D."/>
            <person name="Drula E."/>
            <person name="Chaduli D."/>
            <person name="Cazenave R."/>
            <person name="Ahrendt S."/>
            <person name="Wang J."/>
            <person name="Lipzen A."/>
            <person name="Daum C."/>
            <person name="Barry K."/>
            <person name="Grigoriev I.V."/>
            <person name="Favel A."/>
            <person name="Rosso M.N."/>
            <person name="Martin F."/>
        </authorList>
    </citation>
    <scope>NUCLEOTIDE SEQUENCE [LARGE SCALE GENOMIC DNA]</scope>
    <source>
        <strain evidence="3 4">CIRM-BRFM 2984</strain>
    </source>
</reference>
<sequence length="172" mass="20184">MPNTYSRPVDPSYPQRPPGSDAEIVHRRNTVARLPPNERANSLLKENLYHDRDGYIYCLQRWVFDWNTGLWHSQIKYGLTDNLQRRMRQYKKCGAINWLYCWPTSCVKLTEALIHARLRSRGLGVEDFFCWCGHWHHEFFWAFGIADVCREVEEVLVDTAQPITSKTPVAAD</sequence>
<accession>A0AAV9ZEV9</accession>
<proteinExistence type="predicted"/>
<dbReference type="Proteomes" id="UP001362999">
    <property type="component" value="Unassembled WGS sequence"/>
</dbReference>
<feature type="domain" description="Bacteriophage T5 Orf172 DNA-binding" evidence="2">
    <location>
        <begin position="54"/>
        <end position="143"/>
    </location>
</feature>
<comment type="caution">
    <text evidence="3">The sequence shown here is derived from an EMBL/GenBank/DDBJ whole genome shotgun (WGS) entry which is preliminary data.</text>
</comment>
<dbReference type="InterPro" id="IPR018306">
    <property type="entry name" value="Phage_T5_Orf172_DNA-bd"/>
</dbReference>
<gene>
    <name evidence="3" type="ORF">R3P38DRAFT_3235312</name>
</gene>
<evidence type="ECO:0000313" key="4">
    <source>
        <dbReference type="Proteomes" id="UP001362999"/>
    </source>
</evidence>